<evidence type="ECO:0000313" key="1">
    <source>
        <dbReference type="EMBL" id="OBA27292.1"/>
    </source>
</evidence>
<evidence type="ECO:0000313" key="2">
    <source>
        <dbReference type="Proteomes" id="UP000092321"/>
    </source>
</evidence>
<dbReference type="Proteomes" id="UP000092321">
    <property type="component" value="Unassembled WGS sequence"/>
</dbReference>
<gene>
    <name evidence="1" type="ORF">HANVADRAFT_1828</name>
</gene>
<proteinExistence type="predicted"/>
<reference evidence="2" key="1">
    <citation type="journal article" date="2016" name="Proc. Natl. Acad. Sci. U.S.A.">
        <title>Comparative genomics of biotechnologically important yeasts.</title>
        <authorList>
            <person name="Riley R."/>
            <person name="Haridas S."/>
            <person name="Wolfe K.H."/>
            <person name="Lopes M.R."/>
            <person name="Hittinger C.T."/>
            <person name="Goeker M."/>
            <person name="Salamov A.A."/>
            <person name="Wisecaver J.H."/>
            <person name="Long T.M."/>
            <person name="Calvey C.H."/>
            <person name="Aerts A.L."/>
            <person name="Barry K.W."/>
            <person name="Choi C."/>
            <person name="Clum A."/>
            <person name="Coughlan A.Y."/>
            <person name="Deshpande S."/>
            <person name="Douglass A.P."/>
            <person name="Hanson S.J."/>
            <person name="Klenk H.-P."/>
            <person name="LaButti K.M."/>
            <person name="Lapidus A."/>
            <person name="Lindquist E.A."/>
            <person name="Lipzen A.M."/>
            <person name="Meier-Kolthoff J.P."/>
            <person name="Ohm R.A."/>
            <person name="Otillar R.P."/>
            <person name="Pangilinan J.L."/>
            <person name="Peng Y."/>
            <person name="Rokas A."/>
            <person name="Rosa C.A."/>
            <person name="Scheuner C."/>
            <person name="Sibirny A.A."/>
            <person name="Slot J.C."/>
            <person name="Stielow J.B."/>
            <person name="Sun H."/>
            <person name="Kurtzman C.P."/>
            <person name="Blackwell M."/>
            <person name="Grigoriev I.V."/>
            <person name="Jeffries T.W."/>
        </authorList>
    </citation>
    <scope>NUCLEOTIDE SEQUENCE [LARGE SCALE GENOMIC DNA]</scope>
    <source>
        <strain evidence="2">NRRL Y-1626</strain>
    </source>
</reference>
<protein>
    <submittedName>
        <fullName evidence="1">Uncharacterized protein</fullName>
    </submittedName>
</protein>
<name>A0A1B7TEW4_9ASCO</name>
<feature type="non-terminal residue" evidence="1">
    <location>
        <position position="125"/>
    </location>
</feature>
<organism evidence="1 2">
    <name type="scientific">Hanseniaspora valbyensis NRRL Y-1626</name>
    <dbReference type="NCBI Taxonomy" id="766949"/>
    <lineage>
        <taxon>Eukaryota</taxon>
        <taxon>Fungi</taxon>
        <taxon>Dikarya</taxon>
        <taxon>Ascomycota</taxon>
        <taxon>Saccharomycotina</taxon>
        <taxon>Saccharomycetes</taxon>
        <taxon>Saccharomycodales</taxon>
        <taxon>Saccharomycodaceae</taxon>
        <taxon>Hanseniaspora</taxon>
    </lineage>
</organism>
<keyword evidence="2" id="KW-1185">Reference proteome</keyword>
<dbReference type="EMBL" id="LXPE01000009">
    <property type="protein sequence ID" value="OBA27292.1"/>
    <property type="molecule type" value="Genomic_DNA"/>
</dbReference>
<sequence length="125" mass="14296">MKDHTSEHIVFKTLKPPLLEKYSNENGNQFLYKPFVVEKYGTDTDFSTDCSQFENSKTSSEELNDMETKNLPISLNSTSASETSSEHSPIIITQSSKTLIRNNFTKEPSEFLIIKLYISNKFAMQ</sequence>
<accession>A0A1B7TEW4</accession>
<comment type="caution">
    <text evidence="1">The sequence shown here is derived from an EMBL/GenBank/DDBJ whole genome shotgun (WGS) entry which is preliminary data.</text>
</comment>
<dbReference type="AlphaFoldDB" id="A0A1B7TEW4"/>